<gene>
    <name evidence="2" type="ORF">GCM10022295_85860</name>
</gene>
<evidence type="ECO:0000256" key="1">
    <source>
        <dbReference type="SAM" id="MobiDB-lite"/>
    </source>
</evidence>
<evidence type="ECO:0000313" key="3">
    <source>
        <dbReference type="Proteomes" id="UP001500707"/>
    </source>
</evidence>
<evidence type="ECO:0000313" key="2">
    <source>
        <dbReference type="EMBL" id="GAA3591030.1"/>
    </source>
</evidence>
<name>A0ABP6YTU1_9ACTN</name>
<dbReference type="RefSeq" id="WP_346186344.1">
    <property type="nucleotide sequence ID" value="NZ_BAABCE010000027.1"/>
</dbReference>
<organism evidence="2 3">
    <name type="scientific">Streptomyces osmaniensis</name>
    <dbReference type="NCBI Taxonomy" id="593134"/>
    <lineage>
        <taxon>Bacteria</taxon>
        <taxon>Bacillati</taxon>
        <taxon>Actinomycetota</taxon>
        <taxon>Actinomycetes</taxon>
        <taxon>Kitasatosporales</taxon>
        <taxon>Streptomycetaceae</taxon>
        <taxon>Streptomyces</taxon>
    </lineage>
</organism>
<accession>A0ABP6YTU1</accession>
<sequence>MTPDDFSQLLEEARDEPAFSNSDEGIGWMDANCATCIHEKPTRQGREDQGCPLILVTLMGKRPIQFLDGPRDEHGRYSRAGHYHCIEYRHEDDGPTDPQPIPDPPGQLTLVPRDGYTGVRMWLRPNPATFPATPANAP</sequence>
<keyword evidence="3" id="KW-1185">Reference proteome</keyword>
<feature type="region of interest" description="Disordered" evidence="1">
    <location>
        <begin position="1"/>
        <end position="23"/>
    </location>
</feature>
<reference evidence="3" key="1">
    <citation type="journal article" date="2019" name="Int. J. Syst. Evol. Microbiol.">
        <title>The Global Catalogue of Microorganisms (GCM) 10K type strain sequencing project: providing services to taxonomists for standard genome sequencing and annotation.</title>
        <authorList>
            <consortium name="The Broad Institute Genomics Platform"/>
            <consortium name="The Broad Institute Genome Sequencing Center for Infectious Disease"/>
            <person name="Wu L."/>
            <person name="Ma J."/>
        </authorList>
    </citation>
    <scope>NUCLEOTIDE SEQUENCE [LARGE SCALE GENOMIC DNA]</scope>
    <source>
        <strain evidence="3">JCM 17656</strain>
    </source>
</reference>
<dbReference type="EMBL" id="BAABCE010000027">
    <property type="protein sequence ID" value="GAA3591030.1"/>
    <property type="molecule type" value="Genomic_DNA"/>
</dbReference>
<comment type="caution">
    <text evidence="2">The sequence shown here is derived from an EMBL/GenBank/DDBJ whole genome shotgun (WGS) entry which is preliminary data.</text>
</comment>
<dbReference type="Proteomes" id="UP001500707">
    <property type="component" value="Unassembled WGS sequence"/>
</dbReference>
<proteinExistence type="predicted"/>
<protein>
    <submittedName>
        <fullName evidence="2">Uncharacterized protein</fullName>
    </submittedName>
</protein>